<evidence type="ECO:0000313" key="2">
    <source>
        <dbReference type="Proteomes" id="UP001153269"/>
    </source>
</evidence>
<reference evidence="1" key="1">
    <citation type="submission" date="2020-03" db="EMBL/GenBank/DDBJ databases">
        <authorList>
            <person name="Weist P."/>
        </authorList>
    </citation>
    <scope>NUCLEOTIDE SEQUENCE</scope>
</reference>
<evidence type="ECO:0000313" key="1">
    <source>
        <dbReference type="EMBL" id="CAB1421410.1"/>
    </source>
</evidence>
<name>A0A9N7Y7N5_PLEPL</name>
<proteinExistence type="predicted"/>
<dbReference type="Proteomes" id="UP001153269">
    <property type="component" value="Unassembled WGS sequence"/>
</dbReference>
<dbReference type="AlphaFoldDB" id="A0A9N7Y7N5"/>
<sequence>CPVMVSKHFWLSALRLGGIWPKRFCLRLPRLTGFSCLCGGVMCQLLRLGLLWALRAVLSRPSSLLLRRPPLPGAHHGPTPRHDYFMFGAARVCDPSVASATPDTCRPRLHGTANPHSQGHRYFALRPVPPPRASAALFDAGRTRTTAHFDLPGF</sequence>
<dbReference type="EMBL" id="CADEAL010000523">
    <property type="protein sequence ID" value="CAB1421410.1"/>
    <property type="molecule type" value="Genomic_DNA"/>
</dbReference>
<accession>A0A9N7Y7N5</accession>
<feature type="non-terminal residue" evidence="1">
    <location>
        <position position="154"/>
    </location>
</feature>
<comment type="caution">
    <text evidence="1">The sequence shown here is derived from an EMBL/GenBank/DDBJ whole genome shotgun (WGS) entry which is preliminary data.</text>
</comment>
<protein>
    <submittedName>
        <fullName evidence="1">Uncharacterized protein</fullName>
    </submittedName>
</protein>
<organism evidence="1 2">
    <name type="scientific">Pleuronectes platessa</name>
    <name type="common">European plaice</name>
    <dbReference type="NCBI Taxonomy" id="8262"/>
    <lineage>
        <taxon>Eukaryota</taxon>
        <taxon>Metazoa</taxon>
        <taxon>Chordata</taxon>
        <taxon>Craniata</taxon>
        <taxon>Vertebrata</taxon>
        <taxon>Euteleostomi</taxon>
        <taxon>Actinopterygii</taxon>
        <taxon>Neopterygii</taxon>
        <taxon>Teleostei</taxon>
        <taxon>Neoteleostei</taxon>
        <taxon>Acanthomorphata</taxon>
        <taxon>Carangaria</taxon>
        <taxon>Pleuronectiformes</taxon>
        <taxon>Pleuronectoidei</taxon>
        <taxon>Pleuronectidae</taxon>
        <taxon>Pleuronectes</taxon>
    </lineage>
</organism>
<gene>
    <name evidence="1" type="ORF">PLEPLA_LOCUS9292</name>
</gene>
<keyword evidence="2" id="KW-1185">Reference proteome</keyword>